<dbReference type="Pfam" id="PF00072">
    <property type="entry name" value="Response_reg"/>
    <property type="match status" value="1"/>
</dbReference>
<protein>
    <submittedName>
        <fullName evidence="6">Response regulator</fullName>
    </submittedName>
</protein>
<evidence type="ECO:0000313" key="6">
    <source>
        <dbReference type="EMBL" id="RKF15780.1"/>
    </source>
</evidence>
<dbReference type="OrthoDB" id="9802426at2"/>
<evidence type="ECO:0000259" key="4">
    <source>
        <dbReference type="PROSITE" id="PS50110"/>
    </source>
</evidence>
<keyword evidence="2" id="KW-0597">Phosphoprotein</keyword>
<comment type="caution">
    <text evidence="6">The sequence shown here is derived from an EMBL/GenBank/DDBJ whole genome shotgun (WGS) entry which is preliminary data.</text>
</comment>
<dbReference type="SUPFAM" id="SSF52172">
    <property type="entry name" value="CheY-like"/>
    <property type="match status" value="1"/>
</dbReference>
<feature type="DNA-binding region" description="OmpR/PhoB-type" evidence="3">
    <location>
        <begin position="124"/>
        <end position="226"/>
    </location>
</feature>
<organism evidence="6 7">
    <name type="scientific">Alginatibacterium sediminis</name>
    <dbReference type="NCBI Taxonomy" id="2164068"/>
    <lineage>
        <taxon>Bacteria</taxon>
        <taxon>Pseudomonadati</taxon>
        <taxon>Pseudomonadota</taxon>
        <taxon>Gammaproteobacteria</taxon>
        <taxon>Alteromonadales</taxon>
        <taxon>Alteromonadaceae</taxon>
        <taxon>Alginatibacterium</taxon>
    </lineage>
</organism>
<dbReference type="GO" id="GO:0032993">
    <property type="term" value="C:protein-DNA complex"/>
    <property type="evidence" value="ECO:0007669"/>
    <property type="project" value="TreeGrafter"/>
</dbReference>
<evidence type="ECO:0000313" key="7">
    <source>
        <dbReference type="Proteomes" id="UP000286482"/>
    </source>
</evidence>
<proteinExistence type="predicted"/>
<reference evidence="6 7" key="1">
    <citation type="submission" date="2018-09" db="EMBL/GenBank/DDBJ databases">
        <authorList>
            <person name="Wang Z."/>
        </authorList>
    </citation>
    <scope>NUCLEOTIDE SEQUENCE [LARGE SCALE GENOMIC DNA]</scope>
    <source>
        <strain evidence="6 7">ALS 81</strain>
    </source>
</reference>
<feature type="domain" description="OmpR/PhoB-type" evidence="5">
    <location>
        <begin position="124"/>
        <end position="226"/>
    </location>
</feature>
<gene>
    <name evidence="6" type="ORF">DBZ36_15500</name>
</gene>
<dbReference type="InterPro" id="IPR001867">
    <property type="entry name" value="OmpR/PhoB-type_DNA-bd"/>
</dbReference>
<evidence type="ECO:0000256" key="2">
    <source>
        <dbReference type="PROSITE-ProRule" id="PRU00169"/>
    </source>
</evidence>
<dbReference type="PANTHER" id="PTHR48111">
    <property type="entry name" value="REGULATOR OF RPOS"/>
    <property type="match status" value="1"/>
</dbReference>
<dbReference type="InterPro" id="IPR011006">
    <property type="entry name" value="CheY-like_superfamily"/>
</dbReference>
<dbReference type="PROSITE" id="PS50110">
    <property type="entry name" value="RESPONSE_REGULATORY"/>
    <property type="match status" value="1"/>
</dbReference>
<dbReference type="Gene3D" id="3.40.50.2300">
    <property type="match status" value="1"/>
</dbReference>
<keyword evidence="7" id="KW-1185">Reference proteome</keyword>
<dbReference type="GO" id="GO:0006355">
    <property type="term" value="P:regulation of DNA-templated transcription"/>
    <property type="evidence" value="ECO:0007669"/>
    <property type="project" value="InterPro"/>
</dbReference>
<feature type="modified residue" description="4-aspartylphosphate" evidence="2">
    <location>
        <position position="55"/>
    </location>
</feature>
<dbReference type="SMART" id="SM00862">
    <property type="entry name" value="Trans_reg_C"/>
    <property type="match status" value="1"/>
</dbReference>
<dbReference type="GO" id="GO:0000976">
    <property type="term" value="F:transcription cis-regulatory region binding"/>
    <property type="evidence" value="ECO:0007669"/>
    <property type="project" value="TreeGrafter"/>
</dbReference>
<dbReference type="PROSITE" id="PS51755">
    <property type="entry name" value="OMPR_PHOB"/>
    <property type="match status" value="1"/>
</dbReference>
<dbReference type="SMART" id="SM00448">
    <property type="entry name" value="REC"/>
    <property type="match status" value="1"/>
</dbReference>
<dbReference type="Gene3D" id="1.10.10.10">
    <property type="entry name" value="Winged helix-like DNA-binding domain superfamily/Winged helix DNA-binding domain"/>
    <property type="match status" value="1"/>
</dbReference>
<dbReference type="GO" id="GO:0000156">
    <property type="term" value="F:phosphorelay response regulator activity"/>
    <property type="evidence" value="ECO:0007669"/>
    <property type="project" value="TreeGrafter"/>
</dbReference>
<dbReference type="Gene3D" id="6.10.250.690">
    <property type="match status" value="1"/>
</dbReference>
<keyword evidence="1 3" id="KW-0238">DNA-binding</keyword>
<evidence type="ECO:0000256" key="3">
    <source>
        <dbReference type="PROSITE-ProRule" id="PRU01091"/>
    </source>
</evidence>
<dbReference type="InterPro" id="IPR036388">
    <property type="entry name" value="WH-like_DNA-bd_sf"/>
</dbReference>
<name>A0A420E8N7_9ALTE</name>
<dbReference type="PANTHER" id="PTHR48111:SF59">
    <property type="entry name" value="TRANSCRIPTIONAL REGULATORY PROTEIN BAER"/>
    <property type="match status" value="1"/>
</dbReference>
<dbReference type="Pfam" id="PF00486">
    <property type="entry name" value="Trans_reg_C"/>
    <property type="match status" value="1"/>
</dbReference>
<accession>A0A420E8N7</accession>
<dbReference type="InterPro" id="IPR001789">
    <property type="entry name" value="Sig_transdc_resp-reg_receiver"/>
</dbReference>
<evidence type="ECO:0000259" key="5">
    <source>
        <dbReference type="PROSITE" id="PS51755"/>
    </source>
</evidence>
<dbReference type="Proteomes" id="UP000286482">
    <property type="component" value="Unassembled WGS sequence"/>
</dbReference>
<dbReference type="EMBL" id="RAQO01000008">
    <property type="protein sequence ID" value="RKF15780.1"/>
    <property type="molecule type" value="Genomic_DNA"/>
</dbReference>
<dbReference type="RefSeq" id="WP_120355866.1">
    <property type="nucleotide sequence ID" value="NZ_RAQO01000008.1"/>
</dbReference>
<sequence length="226" mass="25656">MNNEALVLVVEDEPQLAKVLCEYLEHAGMRSHHLASGETVVQWVKDQQPSLIILDLMLPGVDGLSIFRDLRSFCQIPVIMATAKVDEIDRLLGLELGADDYICKPYSPREVVARVKNILRRSSAQTITDNTTCALQINDASMQALLNQQLLPLTPAEYRLLSFLYKHPNHIFSRDQLMGHIYSDGRVVTDRTIDSHIKNLRKKMHDIDSNSDFVKSIYSVGYMLEM</sequence>
<dbReference type="GO" id="GO:0005829">
    <property type="term" value="C:cytosol"/>
    <property type="evidence" value="ECO:0007669"/>
    <property type="project" value="TreeGrafter"/>
</dbReference>
<dbReference type="AlphaFoldDB" id="A0A420E8N7"/>
<feature type="domain" description="Response regulatory" evidence="4">
    <location>
        <begin position="6"/>
        <end position="119"/>
    </location>
</feature>
<evidence type="ECO:0000256" key="1">
    <source>
        <dbReference type="ARBA" id="ARBA00023125"/>
    </source>
</evidence>
<dbReference type="InterPro" id="IPR039420">
    <property type="entry name" value="WalR-like"/>
</dbReference>
<dbReference type="CDD" id="cd00383">
    <property type="entry name" value="trans_reg_C"/>
    <property type="match status" value="1"/>
</dbReference>